<dbReference type="GO" id="GO:0032993">
    <property type="term" value="C:protein-DNA complex"/>
    <property type="evidence" value="ECO:0007669"/>
    <property type="project" value="TreeGrafter"/>
</dbReference>
<dbReference type="InterPro" id="IPR001867">
    <property type="entry name" value="OmpR/PhoB-type_DNA-bd"/>
</dbReference>
<evidence type="ECO:0000259" key="8">
    <source>
        <dbReference type="PROSITE" id="PS50110"/>
    </source>
</evidence>
<dbReference type="Pfam" id="PF00486">
    <property type="entry name" value="Trans_reg_C"/>
    <property type="match status" value="1"/>
</dbReference>
<dbReference type="FunFam" id="3.40.50.2300:FF:000001">
    <property type="entry name" value="DNA-binding response regulator PhoB"/>
    <property type="match status" value="1"/>
</dbReference>
<dbReference type="Gene3D" id="1.10.10.10">
    <property type="entry name" value="Winged helix-like DNA-binding domain superfamily/Winged helix DNA-binding domain"/>
    <property type="match status" value="1"/>
</dbReference>
<dbReference type="InterPro" id="IPR039420">
    <property type="entry name" value="WalR-like"/>
</dbReference>
<keyword evidence="1 6" id="KW-0597">Phosphoprotein</keyword>
<accession>A0A0J8V8M4</accession>
<dbReference type="InterPro" id="IPR036388">
    <property type="entry name" value="WH-like_DNA-bd_sf"/>
</dbReference>
<evidence type="ECO:0000313" key="11">
    <source>
        <dbReference type="Proteomes" id="UP000240481"/>
    </source>
</evidence>
<dbReference type="SUPFAM" id="SSF52172">
    <property type="entry name" value="CheY-like"/>
    <property type="match status" value="1"/>
</dbReference>
<evidence type="ECO:0000256" key="7">
    <source>
        <dbReference type="PROSITE-ProRule" id="PRU01091"/>
    </source>
</evidence>
<keyword evidence="4 7" id="KW-0238">DNA-binding</keyword>
<dbReference type="Gene3D" id="3.40.50.2300">
    <property type="match status" value="1"/>
</dbReference>
<evidence type="ECO:0000256" key="4">
    <source>
        <dbReference type="ARBA" id="ARBA00023125"/>
    </source>
</evidence>
<evidence type="ECO:0000256" key="5">
    <source>
        <dbReference type="ARBA" id="ARBA00023163"/>
    </source>
</evidence>
<dbReference type="InterPro" id="IPR001789">
    <property type="entry name" value="Sig_transdc_resp-reg_receiver"/>
</dbReference>
<sequence>MKILLVEDHLDIAGIIFDYFEIKGFTLDHASNGEHGLALAQSNYYDLIILDIMLPKMNGMEICHQLRTEGNDTPILMLTALDTREDTLTGFSKGADDYLVKPFDLEILEARIRALTRRRQGEVSTNVLIFADLSLNLHTHSAQRNGKNITLNPSQFIILQLLMQRAPQHVSKQALSHALWKDDEPEGDILRSHIYQLRNLIDKPFASPYIHTVPKFGYQLRDEANSEKH</sequence>
<protein>
    <submittedName>
        <fullName evidence="10">DNA-binding response regulator</fullName>
    </submittedName>
</protein>
<dbReference type="GO" id="GO:0000976">
    <property type="term" value="F:transcription cis-regulatory region binding"/>
    <property type="evidence" value="ECO:0007669"/>
    <property type="project" value="TreeGrafter"/>
</dbReference>
<feature type="domain" description="OmpR/PhoB-type" evidence="9">
    <location>
        <begin position="125"/>
        <end position="222"/>
    </location>
</feature>
<dbReference type="EMBL" id="PYLZ01000011">
    <property type="protein sequence ID" value="PSW22849.1"/>
    <property type="molecule type" value="Genomic_DNA"/>
</dbReference>
<keyword evidence="2" id="KW-0902">Two-component regulatory system</keyword>
<evidence type="ECO:0000256" key="1">
    <source>
        <dbReference type="ARBA" id="ARBA00022553"/>
    </source>
</evidence>
<dbReference type="AlphaFoldDB" id="A0A0J8V8M4"/>
<proteinExistence type="predicted"/>
<dbReference type="STRING" id="680026.AB733_15760"/>
<evidence type="ECO:0000256" key="2">
    <source>
        <dbReference type="ARBA" id="ARBA00023012"/>
    </source>
</evidence>
<dbReference type="Gene3D" id="6.10.250.690">
    <property type="match status" value="1"/>
</dbReference>
<dbReference type="SUPFAM" id="SSF46894">
    <property type="entry name" value="C-terminal effector domain of the bipartite response regulators"/>
    <property type="match status" value="1"/>
</dbReference>
<evidence type="ECO:0000256" key="6">
    <source>
        <dbReference type="PROSITE-ProRule" id="PRU00169"/>
    </source>
</evidence>
<dbReference type="Proteomes" id="UP000240481">
    <property type="component" value="Unassembled WGS sequence"/>
</dbReference>
<evidence type="ECO:0000313" key="10">
    <source>
        <dbReference type="EMBL" id="PSW22849.1"/>
    </source>
</evidence>
<dbReference type="SMART" id="SM00448">
    <property type="entry name" value="REC"/>
    <property type="match status" value="1"/>
</dbReference>
<dbReference type="SMART" id="SM00862">
    <property type="entry name" value="Trans_reg_C"/>
    <property type="match status" value="1"/>
</dbReference>
<dbReference type="PROSITE" id="PS51755">
    <property type="entry name" value="OMPR_PHOB"/>
    <property type="match status" value="1"/>
</dbReference>
<keyword evidence="5" id="KW-0804">Transcription</keyword>
<dbReference type="CDD" id="cd00383">
    <property type="entry name" value="trans_reg_C"/>
    <property type="match status" value="1"/>
</dbReference>
<feature type="DNA-binding region" description="OmpR/PhoB-type" evidence="7">
    <location>
        <begin position="125"/>
        <end position="222"/>
    </location>
</feature>
<evidence type="ECO:0000259" key="9">
    <source>
        <dbReference type="PROSITE" id="PS51755"/>
    </source>
</evidence>
<dbReference type="OrthoDB" id="4127888at2"/>
<dbReference type="PANTHER" id="PTHR48111:SF22">
    <property type="entry name" value="REGULATOR OF RPOS"/>
    <property type="match status" value="1"/>
</dbReference>
<dbReference type="GO" id="GO:0000156">
    <property type="term" value="F:phosphorelay response regulator activity"/>
    <property type="evidence" value="ECO:0007669"/>
    <property type="project" value="TreeGrafter"/>
</dbReference>
<feature type="modified residue" description="4-aspartylphosphate" evidence="6">
    <location>
        <position position="51"/>
    </location>
</feature>
<dbReference type="InterPro" id="IPR011006">
    <property type="entry name" value="CheY-like_superfamily"/>
</dbReference>
<feature type="domain" description="Response regulatory" evidence="8">
    <location>
        <begin position="2"/>
        <end position="116"/>
    </location>
</feature>
<reference evidence="10 11" key="1">
    <citation type="submission" date="2018-01" db="EMBL/GenBank/DDBJ databases">
        <title>Whole genome sequencing of Histamine producing bacteria.</title>
        <authorList>
            <person name="Butler K."/>
        </authorList>
    </citation>
    <scope>NUCLEOTIDE SEQUENCE [LARGE SCALE GENOMIC DNA]</scope>
    <source>
        <strain evidence="10 11">DSM 24669</strain>
    </source>
</reference>
<dbReference type="Pfam" id="PF00072">
    <property type="entry name" value="Response_reg"/>
    <property type="match status" value="1"/>
</dbReference>
<dbReference type="PANTHER" id="PTHR48111">
    <property type="entry name" value="REGULATOR OF RPOS"/>
    <property type="match status" value="1"/>
</dbReference>
<dbReference type="RefSeq" id="WP_048899632.1">
    <property type="nucleotide sequence ID" value="NZ_AP024853.1"/>
</dbReference>
<organism evidence="10 11">
    <name type="scientific">Photobacterium swingsii</name>
    <dbReference type="NCBI Taxonomy" id="680026"/>
    <lineage>
        <taxon>Bacteria</taxon>
        <taxon>Pseudomonadati</taxon>
        <taxon>Pseudomonadota</taxon>
        <taxon>Gammaproteobacteria</taxon>
        <taxon>Vibrionales</taxon>
        <taxon>Vibrionaceae</taxon>
        <taxon>Photobacterium</taxon>
    </lineage>
</organism>
<name>A0A0J8V8M4_9GAMM</name>
<keyword evidence="11" id="KW-1185">Reference proteome</keyword>
<dbReference type="InterPro" id="IPR016032">
    <property type="entry name" value="Sig_transdc_resp-reg_C-effctor"/>
</dbReference>
<dbReference type="PROSITE" id="PS50110">
    <property type="entry name" value="RESPONSE_REGULATORY"/>
    <property type="match status" value="1"/>
</dbReference>
<dbReference type="GO" id="GO:0006355">
    <property type="term" value="P:regulation of DNA-templated transcription"/>
    <property type="evidence" value="ECO:0007669"/>
    <property type="project" value="InterPro"/>
</dbReference>
<dbReference type="GO" id="GO:0005829">
    <property type="term" value="C:cytosol"/>
    <property type="evidence" value="ECO:0007669"/>
    <property type="project" value="TreeGrafter"/>
</dbReference>
<gene>
    <name evidence="10" type="ORF">C9I94_18915</name>
</gene>
<evidence type="ECO:0000256" key="3">
    <source>
        <dbReference type="ARBA" id="ARBA00023015"/>
    </source>
</evidence>
<comment type="caution">
    <text evidence="10">The sequence shown here is derived from an EMBL/GenBank/DDBJ whole genome shotgun (WGS) entry which is preliminary data.</text>
</comment>
<keyword evidence="3" id="KW-0805">Transcription regulation</keyword>